<dbReference type="OrthoDB" id="9810154at2"/>
<dbReference type="SUPFAM" id="SSF53254">
    <property type="entry name" value="Phosphoglycerate mutase-like"/>
    <property type="match status" value="1"/>
</dbReference>
<dbReference type="PANTHER" id="PTHR47623:SF1">
    <property type="entry name" value="OS09G0287300 PROTEIN"/>
    <property type="match status" value="1"/>
</dbReference>
<name>A0A316G2D2_9RHOB</name>
<dbReference type="CDD" id="cd07067">
    <property type="entry name" value="HP_PGM_like"/>
    <property type="match status" value="1"/>
</dbReference>
<gene>
    <name evidence="2" type="ORF">C8D95_10944</name>
</gene>
<proteinExistence type="predicted"/>
<dbReference type="Proteomes" id="UP000245390">
    <property type="component" value="Unassembled WGS sequence"/>
</dbReference>
<reference evidence="2 3" key="1">
    <citation type="submission" date="2018-05" db="EMBL/GenBank/DDBJ databases">
        <title>Genomic Encyclopedia of Type Strains, Phase IV (KMG-IV): sequencing the most valuable type-strain genomes for metagenomic binning, comparative biology and taxonomic classification.</title>
        <authorList>
            <person name="Goeker M."/>
        </authorList>
    </citation>
    <scope>NUCLEOTIDE SEQUENCE [LARGE SCALE GENOMIC DNA]</scope>
    <source>
        <strain evidence="2 3">DSM 103371</strain>
    </source>
</reference>
<dbReference type="Gene3D" id="3.40.50.1240">
    <property type="entry name" value="Phosphoglycerate mutase-like"/>
    <property type="match status" value="1"/>
</dbReference>
<sequence>MTLRLILMRHAKSDWSEPGQDDFDRRLNDRGRRAAPLVGRWLADKGHIPEIALVSAARRTVETWDLVAEAFPTVQAKVLKSLYLAGPDAMLRLLRQKRQSSVLVLAHNPGIGECASLLARTPPQHARFDDYPTGATTVLDFDAETWSDVGWHSGSVRDFMVPRDVN</sequence>
<dbReference type="PANTHER" id="PTHR47623">
    <property type="entry name" value="OS09G0287300 PROTEIN"/>
    <property type="match status" value="1"/>
</dbReference>
<dbReference type="InterPro" id="IPR013078">
    <property type="entry name" value="His_Pase_superF_clade-1"/>
</dbReference>
<keyword evidence="3" id="KW-1185">Reference proteome</keyword>
<dbReference type="InterPro" id="IPR029033">
    <property type="entry name" value="His_PPase_superfam"/>
</dbReference>
<organism evidence="2 3">
    <name type="scientific">Silicimonas algicola</name>
    <dbReference type="NCBI Taxonomy" id="1826607"/>
    <lineage>
        <taxon>Bacteria</taxon>
        <taxon>Pseudomonadati</taxon>
        <taxon>Pseudomonadota</taxon>
        <taxon>Alphaproteobacteria</taxon>
        <taxon>Rhodobacterales</taxon>
        <taxon>Paracoccaceae</taxon>
    </lineage>
</organism>
<evidence type="ECO:0000313" key="2">
    <source>
        <dbReference type="EMBL" id="PWK54958.1"/>
    </source>
</evidence>
<comment type="caution">
    <text evidence="2">The sequence shown here is derived from an EMBL/GenBank/DDBJ whole genome shotgun (WGS) entry which is preliminary data.</text>
</comment>
<dbReference type="RefSeq" id="WP_109760364.1">
    <property type="nucleotide sequence ID" value="NZ_CP034588.1"/>
</dbReference>
<dbReference type="EMBL" id="QGGV01000009">
    <property type="protein sequence ID" value="PWK54958.1"/>
    <property type="molecule type" value="Genomic_DNA"/>
</dbReference>
<protein>
    <submittedName>
        <fullName evidence="2">Phosphohistidine phosphatase</fullName>
    </submittedName>
</protein>
<accession>A0A316G2D2</accession>
<evidence type="ECO:0000313" key="3">
    <source>
        <dbReference type="Proteomes" id="UP000245390"/>
    </source>
</evidence>
<evidence type="ECO:0000256" key="1">
    <source>
        <dbReference type="PIRSR" id="PIRSR613078-2"/>
    </source>
</evidence>
<dbReference type="KEGG" id="salo:EF888_20080"/>
<feature type="binding site" evidence="1">
    <location>
        <position position="59"/>
    </location>
    <ligand>
        <name>substrate</name>
    </ligand>
</feature>
<dbReference type="AlphaFoldDB" id="A0A316G2D2"/>
<dbReference type="Pfam" id="PF00300">
    <property type="entry name" value="His_Phos_1"/>
    <property type="match status" value="1"/>
</dbReference>